<sequence length="757" mass="82998">MANIIMYNKFEVAPELREPTLALIKQLGSNLEEVLPRFVTPDRLVDPRARLVPVDDESMMLIFDITGESTRQLLLVGVYQNGEATDKAERLKMEVNPVNGITSLVEHEPTVDLKAAATAAPAAEPAAESAAEPVAPSEDARTLIRQIDAGSESAGALSSQLIDDLGFSYALVQLLESHTDTDSFAEAASALPAWEVDAALALVAGMSVDQVKEDYGLNQPTATDEQTPDEKLAAGLSHPAAQMQFTHDPDADAMEAIIESADFNAWRIFVHPQQRNIITANHKGAARVTGGAGTGKTVVLIHRAKHLMEQSPEARVLMTTYTKSLAESLKLNMNILDPRFLEASKPGDSGLWISGIDALISWVMKEASNQEIQHAIKAVTGLDEVTRPRALDGKKEQQFWEDALDLYAADLPEGAQIPAFLSDEYEAIILGQQITDMSSYLRASRQGRGVPLNRSQRKVVWSVMAFFTNKCMTAGRVPFKLLAALAAAVVEQRNEPLFDHVLVDEAQDFHAGHWRFLRAVTAPGANDIFLAEDSHQRIYGQRLSLRQFGIETRGRATRKLSLNYRTTKENLDYAVRILEGADNEEWLDSNGDVDALTGYHSLRSGPMPIVRRATTVTEEIDVVAEQIKAWREDNPSSHIGVLAPTNRKVSQTITGLEGHGIASRNNNTASNSNDSDSVAVLTMHHAKGLEFTHVILMGVSDDAVPQRYRMEGLSDQDKNSQLLRDRALLYVAASRARDAMMITMSGQPSELLPKSED</sequence>
<feature type="region of interest" description="Disordered" evidence="10">
    <location>
        <begin position="117"/>
        <end position="138"/>
    </location>
</feature>
<dbReference type="Pfam" id="PF13361">
    <property type="entry name" value="UvrD_C"/>
    <property type="match status" value="1"/>
</dbReference>
<dbReference type="KEGG" id="cpho:CPHO_11240"/>
<dbReference type="InterPro" id="IPR014017">
    <property type="entry name" value="DNA_helicase_UvrD-like_C"/>
</dbReference>
<dbReference type="STRING" id="161895.CPHO_11240"/>
<comment type="catalytic activity">
    <reaction evidence="6">
        <text>Couples ATP hydrolysis with the unwinding of duplex DNA by translocating in the 3'-5' direction.</text>
        <dbReference type="EC" id="5.6.2.4"/>
    </reaction>
</comment>
<evidence type="ECO:0000313" key="13">
    <source>
        <dbReference type="Proteomes" id="UP000185491"/>
    </source>
</evidence>
<dbReference type="PROSITE" id="PS51198">
    <property type="entry name" value="UVRD_HELICASE_ATP_BIND"/>
    <property type="match status" value="1"/>
</dbReference>
<evidence type="ECO:0000256" key="1">
    <source>
        <dbReference type="ARBA" id="ARBA00022741"/>
    </source>
</evidence>
<protein>
    <recommendedName>
        <fullName evidence="7">DNA 3'-5' helicase</fullName>
        <ecNumber evidence="7">5.6.2.4</ecNumber>
    </recommendedName>
</protein>
<reference evidence="12 13" key="1">
    <citation type="submission" date="2014-08" db="EMBL/GenBank/DDBJ databases">
        <title>Complete genome sequence of Corynebacterium phocae M408/89/1(T)(=DSM 44612(T)), isolated from the common seal (Phoca vitulina).</title>
        <authorList>
            <person name="Ruckert C."/>
            <person name="Albersmeier A."/>
            <person name="Winkler A."/>
            <person name="Kalinowski J."/>
        </authorList>
    </citation>
    <scope>NUCLEOTIDE SEQUENCE [LARGE SCALE GENOMIC DNA]</scope>
    <source>
        <strain evidence="12 13">M408/89/1</strain>
    </source>
</reference>
<dbReference type="SUPFAM" id="SSF52540">
    <property type="entry name" value="P-loop containing nucleoside triphosphate hydrolases"/>
    <property type="match status" value="1"/>
</dbReference>
<accession>A0A1L7D5C0</accession>
<feature type="binding site" evidence="9">
    <location>
        <begin position="290"/>
        <end position="297"/>
    </location>
    <ligand>
        <name>ATP</name>
        <dbReference type="ChEBI" id="CHEBI:30616"/>
    </ligand>
</feature>
<organism evidence="12 13">
    <name type="scientific">Corynebacterium phocae</name>
    <dbReference type="NCBI Taxonomy" id="161895"/>
    <lineage>
        <taxon>Bacteria</taxon>
        <taxon>Bacillati</taxon>
        <taxon>Actinomycetota</taxon>
        <taxon>Actinomycetes</taxon>
        <taxon>Mycobacteriales</taxon>
        <taxon>Corynebacteriaceae</taxon>
        <taxon>Corynebacterium</taxon>
    </lineage>
</organism>
<dbReference type="GO" id="GO:0003677">
    <property type="term" value="F:DNA binding"/>
    <property type="evidence" value="ECO:0007669"/>
    <property type="project" value="InterPro"/>
</dbReference>
<dbReference type="InterPro" id="IPR000212">
    <property type="entry name" value="DNA_helicase_UvrD/REP"/>
</dbReference>
<dbReference type="InterPro" id="IPR014016">
    <property type="entry name" value="UvrD-like_ATP-bd"/>
</dbReference>
<evidence type="ECO:0000259" key="11">
    <source>
        <dbReference type="PROSITE" id="PS51198"/>
    </source>
</evidence>
<comment type="catalytic activity">
    <reaction evidence="8">
        <text>ATP + H2O = ADP + phosphate + H(+)</text>
        <dbReference type="Rhea" id="RHEA:13065"/>
        <dbReference type="ChEBI" id="CHEBI:15377"/>
        <dbReference type="ChEBI" id="CHEBI:15378"/>
        <dbReference type="ChEBI" id="CHEBI:30616"/>
        <dbReference type="ChEBI" id="CHEBI:43474"/>
        <dbReference type="ChEBI" id="CHEBI:456216"/>
        <dbReference type="EC" id="5.6.2.4"/>
    </reaction>
</comment>
<dbReference type="Proteomes" id="UP000185491">
    <property type="component" value="Chromosome"/>
</dbReference>
<evidence type="ECO:0000256" key="4">
    <source>
        <dbReference type="ARBA" id="ARBA00022840"/>
    </source>
</evidence>
<dbReference type="EC" id="5.6.2.4" evidence="7"/>
<feature type="domain" description="UvrD-like helicase ATP-binding" evidence="11">
    <location>
        <begin position="269"/>
        <end position="567"/>
    </location>
</feature>
<evidence type="ECO:0000256" key="8">
    <source>
        <dbReference type="ARBA" id="ARBA00048988"/>
    </source>
</evidence>
<gene>
    <name evidence="12" type="ORF">CPHO_11240</name>
</gene>
<keyword evidence="4 9" id="KW-0067">ATP-binding</keyword>
<dbReference type="GO" id="GO:0016887">
    <property type="term" value="F:ATP hydrolysis activity"/>
    <property type="evidence" value="ECO:0007669"/>
    <property type="project" value="RHEA"/>
</dbReference>
<dbReference type="PANTHER" id="PTHR11070">
    <property type="entry name" value="UVRD / RECB / PCRA DNA HELICASE FAMILY MEMBER"/>
    <property type="match status" value="1"/>
</dbReference>
<dbReference type="Pfam" id="PF00580">
    <property type="entry name" value="UvrD-helicase"/>
    <property type="match status" value="1"/>
</dbReference>
<dbReference type="GO" id="GO:0005829">
    <property type="term" value="C:cytosol"/>
    <property type="evidence" value="ECO:0007669"/>
    <property type="project" value="TreeGrafter"/>
</dbReference>
<keyword evidence="3 9" id="KW-0347">Helicase</keyword>
<evidence type="ECO:0000313" key="12">
    <source>
        <dbReference type="EMBL" id="APT93366.1"/>
    </source>
</evidence>
<keyword evidence="1 9" id="KW-0547">Nucleotide-binding</keyword>
<feature type="compositionally biased region" description="Low complexity" evidence="10">
    <location>
        <begin position="117"/>
        <end position="137"/>
    </location>
</feature>
<dbReference type="OrthoDB" id="3196525at2"/>
<dbReference type="Gene3D" id="3.40.50.300">
    <property type="entry name" value="P-loop containing nucleotide triphosphate hydrolases"/>
    <property type="match status" value="2"/>
</dbReference>
<dbReference type="InterPro" id="IPR027417">
    <property type="entry name" value="P-loop_NTPase"/>
</dbReference>
<evidence type="ECO:0000256" key="2">
    <source>
        <dbReference type="ARBA" id="ARBA00022801"/>
    </source>
</evidence>
<evidence type="ECO:0000256" key="3">
    <source>
        <dbReference type="ARBA" id="ARBA00022806"/>
    </source>
</evidence>
<dbReference type="EMBL" id="CP009249">
    <property type="protein sequence ID" value="APT93366.1"/>
    <property type="molecule type" value="Genomic_DNA"/>
</dbReference>
<dbReference type="GO" id="GO:0005524">
    <property type="term" value="F:ATP binding"/>
    <property type="evidence" value="ECO:0007669"/>
    <property type="project" value="UniProtKB-UniRule"/>
</dbReference>
<dbReference type="GO" id="GO:0043138">
    <property type="term" value="F:3'-5' DNA helicase activity"/>
    <property type="evidence" value="ECO:0007669"/>
    <property type="project" value="UniProtKB-EC"/>
</dbReference>
<evidence type="ECO:0000256" key="5">
    <source>
        <dbReference type="ARBA" id="ARBA00023235"/>
    </source>
</evidence>
<dbReference type="GO" id="GO:0000725">
    <property type="term" value="P:recombinational repair"/>
    <property type="evidence" value="ECO:0007669"/>
    <property type="project" value="TreeGrafter"/>
</dbReference>
<dbReference type="AlphaFoldDB" id="A0A1L7D5C0"/>
<keyword evidence="2 9" id="KW-0378">Hydrolase</keyword>
<evidence type="ECO:0000256" key="6">
    <source>
        <dbReference type="ARBA" id="ARBA00034617"/>
    </source>
</evidence>
<name>A0A1L7D5C0_9CORY</name>
<dbReference type="PANTHER" id="PTHR11070:SF45">
    <property type="entry name" value="DNA 3'-5' HELICASE"/>
    <property type="match status" value="1"/>
</dbReference>
<evidence type="ECO:0000256" key="9">
    <source>
        <dbReference type="PROSITE-ProRule" id="PRU00560"/>
    </source>
</evidence>
<keyword evidence="13" id="KW-1185">Reference proteome</keyword>
<proteinExistence type="predicted"/>
<keyword evidence="5" id="KW-0413">Isomerase</keyword>
<evidence type="ECO:0000256" key="7">
    <source>
        <dbReference type="ARBA" id="ARBA00034808"/>
    </source>
</evidence>
<dbReference type="RefSeq" id="WP_075735873.1">
    <property type="nucleotide sequence ID" value="NZ_CP009249.1"/>
</dbReference>
<evidence type="ECO:0000256" key="10">
    <source>
        <dbReference type="SAM" id="MobiDB-lite"/>
    </source>
</evidence>